<evidence type="ECO:0008006" key="4">
    <source>
        <dbReference type="Google" id="ProtNLM"/>
    </source>
</evidence>
<dbReference type="Pfam" id="PF13558">
    <property type="entry name" value="SbcC_Walker_B"/>
    <property type="match status" value="1"/>
</dbReference>
<accession>A0A9W4L4Y8</accession>
<feature type="coiled-coil region" evidence="1">
    <location>
        <begin position="301"/>
        <end position="399"/>
    </location>
</feature>
<keyword evidence="1" id="KW-0175">Coiled coil</keyword>
<dbReference type="EMBL" id="CAKKMG010000047">
    <property type="protein sequence ID" value="CAH0251950.1"/>
    <property type="molecule type" value="Genomic_DNA"/>
</dbReference>
<proteinExistence type="predicted"/>
<dbReference type="SUPFAM" id="SSF52540">
    <property type="entry name" value="P-loop containing nucleoside triphosphate hydrolases"/>
    <property type="match status" value="1"/>
</dbReference>
<dbReference type="InterPro" id="IPR027417">
    <property type="entry name" value="P-loop_NTPase"/>
</dbReference>
<dbReference type="Gene3D" id="3.40.50.300">
    <property type="entry name" value="P-loop containing nucleotide triphosphate hydrolases"/>
    <property type="match status" value="2"/>
</dbReference>
<feature type="coiled-coil region" evidence="1">
    <location>
        <begin position="437"/>
        <end position="488"/>
    </location>
</feature>
<sequence>MYRAIFFNYWYYPNQELIFKNGCAVLRGHNASGKSVTTQSLITVLLDGDVRSHKLDPFGGRERKITDTVLGEKELLGLNQRIGYIALEFKKGNSGVTKTIGMGIEANREKKQPKVWYFVINGKRIGENDRDLNLYKEESFEGEKRNIPLDEKKLRIQIEQKLQCGKVFSNRDDYASAVNKQLFGFETLESYKGLIDLLLQARSPRLSDQNKPEGAVAVLNDSLPQLTEEEIRPLTSSIESIDRLEKDLLTYKRDLKAIQSLHTIYTEYNEVALAEKADAYIKSLKHYEMTKKKVSDSKIMLTKYKHDLENVQMDFRRVNDELEISKREKADLGVEEIESLQDRKDQEEKNIEAFAAKIDTLTAKKEDALRLYRQYREQYETYEQSRQKKEKELSSYLGEIRDLANVMGFEKHTRFFDHFKGNINQERYSFGSWEMAIKEYKTNVEKTKSILERHEQLNNQMMDYQNALGRLRMKIDHAQLAIDKIEKEYDLEVMNLRDAIIAWANQSILLDIPTHLTDALLISVEEVFDSVDKEQFLRTLNKHVDGKKAEIRESIVRLQWEIEQKEKEILIVDTQLKEWKNKKEVEPLFVAAKKEDWKLLQEQGIDYIPFYEAFEFKEQVQENEKVAIQNALFESGILSSVVVAKEMVKESSAYSSVLAYKEPKAENLGDVLVAAESDAFNEVLKGIAFEKNTEGYISIDGTYETNFVLGKSSLFDANVFIGKASREAYRNKKIEILETERYTLLLDKERIGDRKAVQLHLENEVFLEYDNFPNIDPLKGMIGEMKTEQEKIDNIYEPEIVEKSGAMAKLADSMKDIMTEIKQGFGYESNLPLQLDAILAELEKIADYVDCLQDIKDSYKDVHASHIHERNLLMQVEMQEEYEEGYRSDIVDMELAMEKSRKIVKGLIKRLNDLDSNDILKRVEELSRKINEELPLLRDDLIRKETDLTSNITEEERKIIRIEESDIPFEKEISESWEKTLAEQINMHLITIDDKCRTLQEKATFISERYGHLVDKNRVTLDRIKKRLNKKYQDQIVELPDYELEMVVKGSEYAPHFDTEDENKIIALNYVQDQMTRIVITMYVDNHRVPTMNAVDGLTKKIDQLEFDANEKDRQLYQEILINTLGDSIRRKIQYVERWEKEMNKFMEHKNIIKFRIKWVAKKTDKEGEIDTKKLVEALKQDSRWIDIDKISAHFRSKIKEAKRQFDKEGETNLQQIMRDVLDYRKWFDFEIYFTKKNGKERRLNKNSYGELSGGQRVLAMVTPVLAALYAKYLEGREDAPRIFTLDEAFARVDDENVNVMFDYIYKLGFNYILNSQSLWGCFESVPSLNIYELSRPDNRPFVAIQSYYWNGNNVKRVDEEWVKELEAEEEKAYAE</sequence>
<dbReference type="NCBIfam" id="TIGR02680">
    <property type="entry name" value="TIGR02680 family protein"/>
    <property type="match status" value="1"/>
</dbReference>
<protein>
    <recommendedName>
        <fullName evidence="4">TIGR02680 family protein</fullName>
    </recommendedName>
</protein>
<gene>
    <name evidence="2" type="ORF">SRABI133_03150</name>
</gene>
<evidence type="ECO:0000313" key="3">
    <source>
        <dbReference type="Proteomes" id="UP000789326"/>
    </source>
</evidence>
<evidence type="ECO:0000313" key="2">
    <source>
        <dbReference type="EMBL" id="CAH0251950.1"/>
    </source>
</evidence>
<evidence type="ECO:0000256" key="1">
    <source>
        <dbReference type="SAM" id="Coils"/>
    </source>
</evidence>
<organism evidence="2 3">
    <name type="scientific">Peribacillus simplex</name>
    <dbReference type="NCBI Taxonomy" id="1478"/>
    <lineage>
        <taxon>Bacteria</taxon>
        <taxon>Bacillati</taxon>
        <taxon>Bacillota</taxon>
        <taxon>Bacilli</taxon>
        <taxon>Bacillales</taxon>
        <taxon>Bacillaceae</taxon>
        <taxon>Peribacillus</taxon>
    </lineage>
</organism>
<comment type="caution">
    <text evidence="2">The sequence shown here is derived from an EMBL/GenBank/DDBJ whole genome shotgun (WGS) entry which is preliminary data.</text>
</comment>
<feature type="coiled-coil region" evidence="1">
    <location>
        <begin position="548"/>
        <end position="582"/>
    </location>
</feature>
<dbReference type="InterPro" id="IPR013496">
    <property type="entry name" value="CHP02680"/>
</dbReference>
<name>A0A9W4L4Y8_9BACI</name>
<reference evidence="2" key="1">
    <citation type="submission" date="2021-11" db="EMBL/GenBank/DDBJ databases">
        <authorList>
            <person name="Bulgarelli D."/>
        </authorList>
    </citation>
    <scope>NUCLEOTIDE SEQUENCE</scope>
    <source>
        <strain evidence="2">Bi133</strain>
    </source>
</reference>
<dbReference type="Proteomes" id="UP000789326">
    <property type="component" value="Unassembled WGS sequence"/>
</dbReference>